<evidence type="ECO:0000256" key="3">
    <source>
        <dbReference type="ARBA" id="ARBA00022692"/>
    </source>
</evidence>
<dbReference type="PANTHER" id="PTHR21143">
    <property type="entry name" value="INVERTEBRATE GUSTATORY RECEPTOR"/>
    <property type="match status" value="1"/>
</dbReference>
<dbReference type="InterPro" id="IPR013604">
    <property type="entry name" value="7TM_chemorcpt"/>
</dbReference>
<sequence length="193" mass="21787">MNYALAFRCRYQDLNHCLNIDSLMTKYKNGSSLMPLFRQVGTLSRTLSEMVTIFNEIFGWTFVFMAGKTIAHILASCMAFLEKNYEVTNMEIRLSNFLAISLSIANFTIVMMCGSSVATESSKTAFLCYKLQEHFPPKSDERLEILILAKQVQANDVKITAADFFEINRSTLCGILATCTTYVIVVLQFSGNF</sequence>
<keyword evidence="6" id="KW-0675">Receptor</keyword>
<accession>A0AA38IJY1</accession>
<dbReference type="GO" id="GO:0043025">
    <property type="term" value="C:neuronal cell body"/>
    <property type="evidence" value="ECO:0007669"/>
    <property type="project" value="TreeGrafter"/>
</dbReference>
<evidence type="ECO:0000256" key="4">
    <source>
        <dbReference type="ARBA" id="ARBA00022989"/>
    </source>
</evidence>
<evidence type="ECO:0000313" key="9">
    <source>
        <dbReference type="EMBL" id="KAJ3658275.1"/>
    </source>
</evidence>
<evidence type="ECO:0000256" key="5">
    <source>
        <dbReference type="ARBA" id="ARBA00023136"/>
    </source>
</evidence>
<evidence type="ECO:0000256" key="8">
    <source>
        <dbReference type="SAM" id="Phobius"/>
    </source>
</evidence>
<keyword evidence="7" id="KW-0807">Transducer</keyword>
<feature type="transmembrane region" description="Helical" evidence="8">
    <location>
        <begin position="93"/>
        <end position="112"/>
    </location>
</feature>
<dbReference type="AlphaFoldDB" id="A0AA38IJY1"/>
<dbReference type="Proteomes" id="UP001168821">
    <property type="component" value="Unassembled WGS sequence"/>
</dbReference>
<keyword evidence="5 8" id="KW-0472">Membrane</keyword>
<name>A0AA38IJY1_9CUCU</name>
<dbReference type="PANTHER" id="PTHR21143:SF104">
    <property type="entry name" value="GUSTATORY RECEPTOR 8A-RELATED"/>
    <property type="match status" value="1"/>
</dbReference>
<keyword evidence="10" id="KW-1185">Reference proteome</keyword>
<dbReference type="GO" id="GO:0008049">
    <property type="term" value="P:male courtship behavior"/>
    <property type="evidence" value="ECO:0007669"/>
    <property type="project" value="TreeGrafter"/>
</dbReference>
<comment type="subcellular location">
    <subcellularLocation>
        <location evidence="1">Cell membrane</location>
        <topology evidence="1">Multi-pass membrane protein</topology>
    </subcellularLocation>
</comment>
<evidence type="ECO:0000313" key="10">
    <source>
        <dbReference type="Proteomes" id="UP001168821"/>
    </source>
</evidence>
<organism evidence="9 10">
    <name type="scientific">Zophobas morio</name>
    <dbReference type="NCBI Taxonomy" id="2755281"/>
    <lineage>
        <taxon>Eukaryota</taxon>
        <taxon>Metazoa</taxon>
        <taxon>Ecdysozoa</taxon>
        <taxon>Arthropoda</taxon>
        <taxon>Hexapoda</taxon>
        <taxon>Insecta</taxon>
        <taxon>Pterygota</taxon>
        <taxon>Neoptera</taxon>
        <taxon>Endopterygota</taxon>
        <taxon>Coleoptera</taxon>
        <taxon>Polyphaga</taxon>
        <taxon>Cucujiformia</taxon>
        <taxon>Tenebrionidae</taxon>
        <taxon>Zophobas</taxon>
    </lineage>
</organism>
<dbReference type="GO" id="GO:0030424">
    <property type="term" value="C:axon"/>
    <property type="evidence" value="ECO:0007669"/>
    <property type="project" value="TreeGrafter"/>
</dbReference>
<evidence type="ECO:0000256" key="1">
    <source>
        <dbReference type="ARBA" id="ARBA00004651"/>
    </source>
</evidence>
<keyword evidence="3 8" id="KW-0812">Transmembrane</keyword>
<evidence type="ECO:0000256" key="6">
    <source>
        <dbReference type="ARBA" id="ARBA00023170"/>
    </source>
</evidence>
<gene>
    <name evidence="9" type="ORF">Zmor_010025</name>
</gene>
<protein>
    <submittedName>
        <fullName evidence="9">Uncharacterized protein</fullName>
    </submittedName>
</protein>
<dbReference type="GO" id="GO:0005886">
    <property type="term" value="C:plasma membrane"/>
    <property type="evidence" value="ECO:0007669"/>
    <property type="project" value="UniProtKB-SubCell"/>
</dbReference>
<dbReference type="GO" id="GO:0007165">
    <property type="term" value="P:signal transduction"/>
    <property type="evidence" value="ECO:0007669"/>
    <property type="project" value="UniProtKB-KW"/>
</dbReference>
<evidence type="ECO:0000256" key="2">
    <source>
        <dbReference type="ARBA" id="ARBA00022475"/>
    </source>
</evidence>
<proteinExistence type="predicted"/>
<keyword evidence="4 8" id="KW-1133">Transmembrane helix</keyword>
<dbReference type="GO" id="GO:0007635">
    <property type="term" value="P:chemosensory behavior"/>
    <property type="evidence" value="ECO:0007669"/>
    <property type="project" value="TreeGrafter"/>
</dbReference>
<dbReference type="GO" id="GO:0050909">
    <property type="term" value="P:sensory perception of taste"/>
    <property type="evidence" value="ECO:0007669"/>
    <property type="project" value="InterPro"/>
</dbReference>
<dbReference type="EMBL" id="JALNTZ010000003">
    <property type="protein sequence ID" value="KAJ3658275.1"/>
    <property type="molecule type" value="Genomic_DNA"/>
</dbReference>
<dbReference type="Pfam" id="PF08395">
    <property type="entry name" value="7tm_7"/>
    <property type="match status" value="1"/>
</dbReference>
<comment type="caution">
    <text evidence="9">The sequence shown here is derived from an EMBL/GenBank/DDBJ whole genome shotgun (WGS) entry which is preliminary data.</text>
</comment>
<keyword evidence="2" id="KW-1003">Cell membrane</keyword>
<reference evidence="9" key="1">
    <citation type="journal article" date="2023" name="G3 (Bethesda)">
        <title>Whole genome assemblies of Zophobas morio and Tenebrio molitor.</title>
        <authorList>
            <person name="Kaur S."/>
            <person name="Stinson S.A."/>
            <person name="diCenzo G.C."/>
        </authorList>
    </citation>
    <scope>NUCLEOTIDE SEQUENCE</scope>
    <source>
        <strain evidence="9">QUZm001</strain>
    </source>
</reference>
<dbReference type="GO" id="GO:0030425">
    <property type="term" value="C:dendrite"/>
    <property type="evidence" value="ECO:0007669"/>
    <property type="project" value="TreeGrafter"/>
</dbReference>
<feature type="transmembrane region" description="Helical" evidence="8">
    <location>
        <begin position="57"/>
        <end position="81"/>
    </location>
</feature>
<evidence type="ECO:0000256" key="7">
    <source>
        <dbReference type="ARBA" id="ARBA00023224"/>
    </source>
</evidence>